<sequence length="79" mass="8795">MLGLDKGWKWNTKKSKLKMSLPVTLSTFTARTQTKRGDESDAGCSQSTIQENNLFPRIITTVINADEGNYQAECVVRGD</sequence>
<evidence type="ECO:0000313" key="2">
    <source>
        <dbReference type="Proteomes" id="UP000838756"/>
    </source>
</evidence>
<accession>A0A8S4RCD2</accession>
<proteinExistence type="predicted"/>
<protein>
    <submittedName>
        <fullName evidence="1">Jg19406 protein</fullName>
    </submittedName>
</protein>
<dbReference type="AlphaFoldDB" id="A0A8S4RCD2"/>
<gene>
    <name evidence="1" type="primary">jg19406</name>
    <name evidence="1" type="ORF">PAEG_LOCUS10739</name>
</gene>
<organism evidence="1 2">
    <name type="scientific">Pararge aegeria aegeria</name>
    <dbReference type="NCBI Taxonomy" id="348720"/>
    <lineage>
        <taxon>Eukaryota</taxon>
        <taxon>Metazoa</taxon>
        <taxon>Ecdysozoa</taxon>
        <taxon>Arthropoda</taxon>
        <taxon>Hexapoda</taxon>
        <taxon>Insecta</taxon>
        <taxon>Pterygota</taxon>
        <taxon>Neoptera</taxon>
        <taxon>Endopterygota</taxon>
        <taxon>Lepidoptera</taxon>
        <taxon>Glossata</taxon>
        <taxon>Ditrysia</taxon>
        <taxon>Papilionoidea</taxon>
        <taxon>Nymphalidae</taxon>
        <taxon>Satyrinae</taxon>
        <taxon>Satyrini</taxon>
        <taxon>Parargina</taxon>
        <taxon>Pararge</taxon>
    </lineage>
</organism>
<keyword evidence="2" id="KW-1185">Reference proteome</keyword>
<evidence type="ECO:0000313" key="1">
    <source>
        <dbReference type="EMBL" id="CAH2232473.1"/>
    </source>
</evidence>
<reference evidence="1" key="1">
    <citation type="submission" date="2022-03" db="EMBL/GenBank/DDBJ databases">
        <authorList>
            <person name="Lindestad O."/>
        </authorList>
    </citation>
    <scope>NUCLEOTIDE SEQUENCE</scope>
</reference>
<dbReference type="Proteomes" id="UP000838756">
    <property type="component" value="Unassembled WGS sequence"/>
</dbReference>
<name>A0A8S4RCD2_9NEOP</name>
<dbReference type="EMBL" id="CAKXAJ010024901">
    <property type="protein sequence ID" value="CAH2232473.1"/>
    <property type="molecule type" value="Genomic_DNA"/>
</dbReference>
<comment type="caution">
    <text evidence="1">The sequence shown here is derived from an EMBL/GenBank/DDBJ whole genome shotgun (WGS) entry which is preliminary data.</text>
</comment>